<dbReference type="EMBL" id="CP022310">
    <property type="protein sequence ID" value="QDI69552.1"/>
    <property type="molecule type" value="Genomic_DNA"/>
</dbReference>
<gene>
    <name evidence="2" type="ORF">CD934_13200</name>
</gene>
<protein>
    <submittedName>
        <fullName evidence="2">Uncharacterized protein</fullName>
    </submittedName>
</protein>
<evidence type="ECO:0000313" key="3">
    <source>
        <dbReference type="Proteomes" id="UP000316215"/>
    </source>
</evidence>
<evidence type="ECO:0000256" key="1">
    <source>
        <dbReference type="SAM" id="Phobius"/>
    </source>
</evidence>
<evidence type="ECO:0000313" key="2">
    <source>
        <dbReference type="EMBL" id="QDI69552.1"/>
    </source>
</evidence>
<feature type="transmembrane region" description="Helical" evidence="1">
    <location>
        <begin position="104"/>
        <end position="123"/>
    </location>
</feature>
<feature type="transmembrane region" description="Helical" evidence="1">
    <location>
        <begin position="70"/>
        <end position="92"/>
    </location>
</feature>
<keyword evidence="1" id="KW-0812">Transmembrane</keyword>
<dbReference type="AlphaFoldDB" id="A0A514JRE3"/>
<feature type="transmembrane region" description="Helical" evidence="1">
    <location>
        <begin position="23"/>
        <end position="50"/>
    </location>
</feature>
<dbReference type="Proteomes" id="UP000316215">
    <property type="component" value="Chromosome"/>
</dbReference>
<keyword evidence="3" id="KW-1185">Reference proteome</keyword>
<keyword evidence="1" id="KW-0472">Membrane</keyword>
<organism evidence="2 3">
    <name type="scientific">Streptomyces calvus</name>
    <dbReference type="NCBI Taxonomy" id="67282"/>
    <lineage>
        <taxon>Bacteria</taxon>
        <taxon>Bacillati</taxon>
        <taxon>Actinomycetota</taxon>
        <taxon>Actinomycetes</taxon>
        <taxon>Kitasatosporales</taxon>
        <taxon>Streptomycetaceae</taxon>
        <taxon>Streptomyces</taxon>
    </lineage>
</organism>
<accession>A0A514JRE3</accession>
<sequence length="126" mass="13579">MSPHRPAAAPSVRQYRAERDRRAWVAPTVATVLGAVLTPSAVLLAAMSVMATDGCGPDDCSQALTTALSLIYSTLFFGGFLTTGAWFAAWLLPWTRRWSVLRAWLAGFSLLPPVLVLVMVFMLPAG</sequence>
<proteinExistence type="predicted"/>
<keyword evidence="1" id="KW-1133">Transmembrane helix</keyword>
<dbReference type="KEGG" id="sast:CD934_13200"/>
<reference evidence="2 3" key="1">
    <citation type="submission" date="2017-07" db="EMBL/GenBank/DDBJ databases">
        <title>The Complete Genome of Streptomyces asterosporus-ZSY.</title>
        <authorList>
            <person name="Zhang S."/>
        </authorList>
    </citation>
    <scope>NUCLEOTIDE SEQUENCE [LARGE SCALE GENOMIC DNA]</scope>
    <source>
        <strain evidence="2 3">DSM 41452</strain>
    </source>
</reference>
<dbReference type="RefSeq" id="WP_142232116.1">
    <property type="nucleotide sequence ID" value="NZ_CP022310.1"/>
</dbReference>
<name>A0A514JRE3_9ACTN</name>